<dbReference type="Gene3D" id="2.60.40.1120">
    <property type="entry name" value="Carboxypeptidase-like, regulatory domain"/>
    <property type="match status" value="1"/>
</dbReference>
<evidence type="ECO:0000256" key="1">
    <source>
        <dbReference type="ARBA" id="ARBA00004571"/>
    </source>
</evidence>
<evidence type="ECO:0000256" key="7">
    <source>
        <dbReference type="PROSITE-ProRule" id="PRU01360"/>
    </source>
</evidence>
<evidence type="ECO:0000259" key="8">
    <source>
        <dbReference type="Pfam" id="PF07715"/>
    </source>
</evidence>
<dbReference type="InterPro" id="IPR036942">
    <property type="entry name" value="Beta-barrel_TonB_sf"/>
</dbReference>
<evidence type="ECO:0000313" key="9">
    <source>
        <dbReference type="EMBL" id="MBD0831505.1"/>
    </source>
</evidence>
<dbReference type="InterPro" id="IPR039426">
    <property type="entry name" value="TonB-dep_rcpt-like"/>
</dbReference>
<dbReference type="SUPFAM" id="SSF49464">
    <property type="entry name" value="Carboxypeptidase regulatory domain-like"/>
    <property type="match status" value="1"/>
</dbReference>
<dbReference type="Gene3D" id="2.40.170.20">
    <property type="entry name" value="TonB-dependent receptor, beta-barrel domain"/>
    <property type="match status" value="1"/>
</dbReference>
<dbReference type="PROSITE" id="PS52016">
    <property type="entry name" value="TONB_DEPENDENT_REC_3"/>
    <property type="match status" value="1"/>
</dbReference>
<evidence type="ECO:0000256" key="3">
    <source>
        <dbReference type="ARBA" id="ARBA00022452"/>
    </source>
</evidence>
<gene>
    <name evidence="9" type="ORF">ICJ83_05100</name>
</gene>
<evidence type="ECO:0000256" key="2">
    <source>
        <dbReference type="ARBA" id="ARBA00022448"/>
    </source>
</evidence>
<dbReference type="InterPro" id="IPR037066">
    <property type="entry name" value="Plug_dom_sf"/>
</dbReference>
<keyword evidence="6 7" id="KW-0998">Cell outer membrane</keyword>
<evidence type="ECO:0000256" key="6">
    <source>
        <dbReference type="ARBA" id="ARBA00023237"/>
    </source>
</evidence>
<dbReference type="AlphaFoldDB" id="A0A8J6Q223"/>
<keyword evidence="2 7" id="KW-0813">Transport</keyword>
<dbReference type="GO" id="GO:0009279">
    <property type="term" value="C:cell outer membrane"/>
    <property type="evidence" value="ECO:0007669"/>
    <property type="project" value="UniProtKB-SubCell"/>
</dbReference>
<accession>A0A8J6Q223</accession>
<dbReference type="InterPro" id="IPR008969">
    <property type="entry name" value="CarboxyPept-like_regulatory"/>
</dbReference>
<reference evidence="9 10" key="1">
    <citation type="submission" date="2020-09" db="EMBL/GenBank/DDBJ databases">
        <title>TT11 complete genome.</title>
        <authorList>
            <person name="Wu Z."/>
        </authorList>
    </citation>
    <scope>NUCLEOTIDE SEQUENCE [LARGE SCALE GENOMIC DNA]</scope>
    <source>
        <strain evidence="9 10">TT11</strain>
    </source>
</reference>
<dbReference type="InterPro" id="IPR012910">
    <property type="entry name" value="Plug_dom"/>
</dbReference>
<organism evidence="9 10">
    <name type="scientific">Aestuariibaculum sediminum</name>
    <dbReference type="NCBI Taxonomy" id="2770637"/>
    <lineage>
        <taxon>Bacteria</taxon>
        <taxon>Pseudomonadati</taxon>
        <taxon>Bacteroidota</taxon>
        <taxon>Flavobacteriia</taxon>
        <taxon>Flavobacteriales</taxon>
        <taxon>Flavobacteriaceae</taxon>
    </lineage>
</organism>
<dbReference type="RefSeq" id="WP_188229303.1">
    <property type="nucleotide sequence ID" value="NZ_JACVXB010000002.1"/>
</dbReference>
<dbReference type="EMBL" id="JACVXB010000002">
    <property type="protein sequence ID" value="MBD0831505.1"/>
    <property type="molecule type" value="Genomic_DNA"/>
</dbReference>
<dbReference type="InterPro" id="IPR023996">
    <property type="entry name" value="TonB-dep_OMP_SusC/RagA"/>
</dbReference>
<dbReference type="InterPro" id="IPR023997">
    <property type="entry name" value="TonB-dep_OMP_SusC/RagA_CS"/>
</dbReference>
<dbReference type="SUPFAM" id="SSF56935">
    <property type="entry name" value="Porins"/>
    <property type="match status" value="1"/>
</dbReference>
<sequence>MKNLPLGIRKWRIFFTYLTLCIPLFTLLLSVAPQIQNLTVTGRITDNTGMPLAGVHVKSVYTKKGVVTDFDGAYQIGVSPVDSLVFTAIGYKSQTKAVNNQEIINVALIEDITELGTVMINAGYYNVSERERTGNISRITSKDIETQPVTNPLAAMQGQMSGVNITQTTGVPGAGYDIEIRGKNFINGTTNPLFIVDGIPYSGQSLESAYLSANINQGNVSPLNFINPQDIESIEVLKDADATAIYGSRGANGVVLITTKRGKIGKTKFDIGFNTSFGKVTRFRALMNTEQYLEVRKEAVINDNFESYYNNPSLDYFWPDLKIWDQTRYTDWQQVLLGKTSTRNNLQFAVSGGSEQTQFNISGSHLKETTVFPGDANYNKTTVYSALNHGSIDGKFNLNFTTSLSLEDNDLPYADFTLLANTLEPNAPSLFTDKGELNWENSTWKNPLAALDRQYNMKSNTILSSALVSYEVLENLEVKTSLGYSKYDLTSYATYPSSSLDPNLGYGAEYSTTSTNQSSRDSWIIEPQINWSQELGNLKLSVLLGATYQQQKEKQFVIRGSDFPNNNLILTLSAANNLLIVTDTNSEYNYAAYFGRFNLNFKSKYILNVTGRRDGSSRFGPGKQFGNFGALGGAWIFSEEGMLKNSSWLSFGKLRGSYGTTGSDNIGDYKYLGTYDITGNYYDDTLVIEPSGVYNPNFGWEVNKKLEVGLELGMFDNRLNVQLAHYQNRSSNQLIGIPLAATTGFSSLTGNFNATVENKGLEFDINSLNIKTSSFQWKSSLNLTIPKNRLVAFPDLESSTFANKYIVGEPLTMIRLYHAFGVDPSTGIYQFEDYNADGKITSTDDKQWIEDSAPDFYGGFSNAISYKNFTLDFLCQFKKQKGYNSLAIDALAGFKRNGPVELYQRWLEQGDNSLVQKATMGGMPALSIAGQSQSQSNAAFTDASFIRLRNVLLNYKLPTSVIKGVDLNLFLQGQNLVTITNYMGADPEQTSNSKLPPLRQITLGAQLNF</sequence>
<evidence type="ECO:0000256" key="5">
    <source>
        <dbReference type="ARBA" id="ARBA00023136"/>
    </source>
</evidence>
<keyword evidence="3 7" id="KW-1134">Transmembrane beta strand</keyword>
<dbReference type="NCBIfam" id="TIGR04056">
    <property type="entry name" value="OMP_RagA_SusC"/>
    <property type="match status" value="1"/>
</dbReference>
<feature type="domain" description="TonB-dependent receptor plug" evidence="8">
    <location>
        <begin position="130"/>
        <end position="254"/>
    </location>
</feature>
<dbReference type="Pfam" id="PF07715">
    <property type="entry name" value="Plug"/>
    <property type="match status" value="1"/>
</dbReference>
<evidence type="ECO:0000313" key="10">
    <source>
        <dbReference type="Proteomes" id="UP000600588"/>
    </source>
</evidence>
<protein>
    <submittedName>
        <fullName evidence="9">SusC/RagA family TonB-linked outer membrane protein</fullName>
    </submittedName>
</protein>
<dbReference type="Proteomes" id="UP000600588">
    <property type="component" value="Unassembled WGS sequence"/>
</dbReference>
<keyword evidence="4 7" id="KW-0812">Transmembrane</keyword>
<comment type="subcellular location">
    <subcellularLocation>
        <location evidence="1 7">Cell outer membrane</location>
        <topology evidence="1 7">Multi-pass membrane protein</topology>
    </subcellularLocation>
</comment>
<dbReference type="NCBIfam" id="TIGR04057">
    <property type="entry name" value="SusC_RagA_signa"/>
    <property type="match status" value="1"/>
</dbReference>
<name>A0A8J6Q223_9FLAO</name>
<comment type="caution">
    <text evidence="9">The sequence shown here is derived from an EMBL/GenBank/DDBJ whole genome shotgun (WGS) entry which is preliminary data.</text>
</comment>
<dbReference type="Pfam" id="PF13715">
    <property type="entry name" value="CarbopepD_reg_2"/>
    <property type="match status" value="1"/>
</dbReference>
<proteinExistence type="inferred from homology"/>
<comment type="similarity">
    <text evidence="7">Belongs to the TonB-dependent receptor family.</text>
</comment>
<keyword evidence="5 7" id="KW-0472">Membrane</keyword>
<dbReference type="Gene3D" id="2.170.130.10">
    <property type="entry name" value="TonB-dependent receptor, plug domain"/>
    <property type="match status" value="1"/>
</dbReference>
<keyword evidence="10" id="KW-1185">Reference proteome</keyword>
<evidence type="ECO:0000256" key="4">
    <source>
        <dbReference type="ARBA" id="ARBA00022692"/>
    </source>
</evidence>